<feature type="compositionally biased region" description="Polar residues" evidence="8">
    <location>
        <begin position="2756"/>
        <end position="2765"/>
    </location>
</feature>
<feature type="compositionally biased region" description="Gly residues" evidence="8">
    <location>
        <begin position="1892"/>
        <end position="1901"/>
    </location>
</feature>
<organism evidence="13 14">
    <name type="scientific">Novymonas esmeraldas</name>
    <dbReference type="NCBI Taxonomy" id="1808958"/>
    <lineage>
        <taxon>Eukaryota</taxon>
        <taxon>Discoba</taxon>
        <taxon>Euglenozoa</taxon>
        <taxon>Kinetoplastea</taxon>
        <taxon>Metakinetoplastina</taxon>
        <taxon>Trypanosomatida</taxon>
        <taxon>Trypanosomatidae</taxon>
        <taxon>Novymonas</taxon>
    </lineage>
</organism>
<feature type="region of interest" description="Disordered" evidence="8">
    <location>
        <begin position="1"/>
        <end position="49"/>
    </location>
</feature>
<dbReference type="PANTHER" id="PTHR48014:SF21">
    <property type="entry name" value="SERINE_THREONINE-PROTEIN KINASE FRAY2"/>
    <property type="match status" value="1"/>
</dbReference>
<evidence type="ECO:0000256" key="6">
    <source>
        <dbReference type="PROSITE-ProRule" id="PRU00169"/>
    </source>
</evidence>
<evidence type="ECO:0000256" key="2">
    <source>
        <dbReference type="ARBA" id="ARBA00022535"/>
    </source>
</evidence>
<feature type="region of interest" description="Disordered" evidence="8">
    <location>
        <begin position="1715"/>
        <end position="2010"/>
    </location>
</feature>
<name>A0AAW0EQE4_9TRYP</name>
<dbReference type="InterPro" id="IPR011006">
    <property type="entry name" value="CheY-like_superfamily"/>
</dbReference>
<feature type="compositionally biased region" description="Pro residues" evidence="8">
    <location>
        <begin position="2282"/>
        <end position="2293"/>
    </location>
</feature>
<dbReference type="InterPro" id="IPR000014">
    <property type="entry name" value="PAS"/>
</dbReference>
<dbReference type="PANTHER" id="PTHR48014">
    <property type="entry name" value="SERINE/THREONINE-PROTEIN KINASE FRAY2"/>
    <property type="match status" value="1"/>
</dbReference>
<dbReference type="Pfam" id="PF00989">
    <property type="entry name" value="PAS"/>
    <property type="match status" value="1"/>
</dbReference>
<dbReference type="InterPro" id="IPR008271">
    <property type="entry name" value="Ser/Thr_kinase_AS"/>
</dbReference>
<evidence type="ECO:0000256" key="8">
    <source>
        <dbReference type="SAM" id="MobiDB-lite"/>
    </source>
</evidence>
<feature type="region of interest" description="Disordered" evidence="8">
    <location>
        <begin position="2499"/>
        <end position="2518"/>
    </location>
</feature>
<dbReference type="SMART" id="SM00100">
    <property type="entry name" value="cNMP"/>
    <property type="match status" value="2"/>
</dbReference>
<dbReference type="PROSITE" id="PS50112">
    <property type="entry name" value="PAS"/>
    <property type="match status" value="1"/>
</dbReference>
<proteinExistence type="inferred from homology"/>
<feature type="compositionally biased region" description="Low complexity" evidence="8">
    <location>
        <begin position="2808"/>
        <end position="2821"/>
    </location>
</feature>
<evidence type="ECO:0000256" key="1">
    <source>
        <dbReference type="ARBA" id="ARBA00008874"/>
    </source>
</evidence>
<feature type="compositionally biased region" description="Polar residues" evidence="8">
    <location>
        <begin position="39"/>
        <end position="48"/>
    </location>
</feature>
<dbReference type="CDD" id="cd06606">
    <property type="entry name" value="STKc_MAPKKK"/>
    <property type="match status" value="1"/>
</dbReference>
<feature type="compositionally biased region" description="Gly residues" evidence="8">
    <location>
        <begin position="2635"/>
        <end position="2646"/>
    </location>
</feature>
<feature type="compositionally biased region" description="Low complexity" evidence="8">
    <location>
        <begin position="217"/>
        <end position="229"/>
    </location>
</feature>
<comment type="caution">
    <text evidence="13">The sequence shown here is derived from an EMBL/GenBank/DDBJ whole genome shotgun (WGS) entry which is preliminary data.</text>
</comment>
<dbReference type="GO" id="GO:0043539">
    <property type="term" value="F:protein serine/threonine kinase activator activity"/>
    <property type="evidence" value="ECO:0007669"/>
    <property type="project" value="InterPro"/>
</dbReference>
<dbReference type="InterPro" id="IPR000595">
    <property type="entry name" value="cNMP-bd_dom"/>
</dbReference>
<dbReference type="EMBL" id="JAECZO010000076">
    <property type="protein sequence ID" value="KAK7196423.1"/>
    <property type="molecule type" value="Genomic_DNA"/>
</dbReference>
<dbReference type="SUPFAM" id="SSF52172">
    <property type="entry name" value="CheY-like"/>
    <property type="match status" value="1"/>
</dbReference>
<feature type="compositionally biased region" description="Low complexity" evidence="8">
    <location>
        <begin position="1860"/>
        <end position="1878"/>
    </location>
</feature>
<dbReference type="GO" id="GO:0030553">
    <property type="term" value="F:cGMP binding"/>
    <property type="evidence" value="ECO:0007669"/>
    <property type="project" value="UniProtKB-KW"/>
</dbReference>
<keyword evidence="5" id="KW-0142">cGMP-binding</keyword>
<feature type="compositionally biased region" description="Low complexity" evidence="8">
    <location>
        <begin position="2294"/>
        <end position="2308"/>
    </location>
</feature>
<evidence type="ECO:0000256" key="4">
    <source>
        <dbReference type="ARBA" id="ARBA00022840"/>
    </source>
</evidence>
<dbReference type="GO" id="GO:0000160">
    <property type="term" value="P:phosphorelay signal transduction system"/>
    <property type="evidence" value="ECO:0007669"/>
    <property type="project" value="InterPro"/>
</dbReference>
<dbReference type="PROSITE" id="PS00108">
    <property type="entry name" value="PROTEIN_KINASE_ST"/>
    <property type="match status" value="1"/>
</dbReference>
<feature type="region of interest" description="Disordered" evidence="8">
    <location>
        <begin position="2173"/>
        <end position="2348"/>
    </location>
</feature>
<keyword evidence="13" id="KW-0418">Kinase</keyword>
<dbReference type="InterPro" id="IPR017441">
    <property type="entry name" value="Protein_kinase_ATP_BS"/>
</dbReference>
<feature type="compositionally biased region" description="Low complexity" evidence="8">
    <location>
        <begin position="2316"/>
        <end position="2325"/>
    </location>
</feature>
<feature type="region of interest" description="Disordered" evidence="8">
    <location>
        <begin position="2695"/>
        <end position="2831"/>
    </location>
</feature>
<dbReference type="SUPFAM" id="SSF56112">
    <property type="entry name" value="Protein kinase-like (PK-like)"/>
    <property type="match status" value="1"/>
</dbReference>
<evidence type="ECO:0000259" key="9">
    <source>
        <dbReference type="PROSITE" id="PS50011"/>
    </source>
</evidence>
<feature type="region of interest" description="Disordered" evidence="8">
    <location>
        <begin position="258"/>
        <end position="321"/>
    </location>
</feature>
<dbReference type="GO" id="GO:0006355">
    <property type="term" value="P:regulation of DNA-templated transcription"/>
    <property type="evidence" value="ECO:0007669"/>
    <property type="project" value="InterPro"/>
</dbReference>
<feature type="compositionally biased region" description="Low complexity" evidence="8">
    <location>
        <begin position="2695"/>
        <end position="2733"/>
    </location>
</feature>
<feature type="compositionally biased region" description="Basic and acidic residues" evidence="8">
    <location>
        <begin position="1787"/>
        <end position="1799"/>
    </location>
</feature>
<dbReference type="SUPFAM" id="SSF55785">
    <property type="entry name" value="PYP-like sensor domain (PAS domain)"/>
    <property type="match status" value="1"/>
</dbReference>
<keyword evidence="6" id="KW-0597">Phosphoprotein</keyword>
<dbReference type="CDD" id="cd00038">
    <property type="entry name" value="CAP_ED"/>
    <property type="match status" value="2"/>
</dbReference>
<dbReference type="PROSITE" id="PS00107">
    <property type="entry name" value="PROTEIN_KINASE_ATP"/>
    <property type="match status" value="1"/>
</dbReference>
<dbReference type="Pfam" id="PF00027">
    <property type="entry name" value="cNMP_binding"/>
    <property type="match status" value="2"/>
</dbReference>
<dbReference type="FunFam" id="1.10.510.10:FF:000805">
    <property type="entry name" value="Mitogen activated kinase-like protein"/>
    <property type="match status" value="1"/>
</dbReference>
<feature type="domain" description="PAS" evidence="12">
    <location>
        <begin position="789"/>
        <end position="835"/>
    </location>
</feature>
<dbReference type="SUPFAM" id="SSF51206">
    <property type="entry name" value="cAMP-binding domain-like"/>
    <property type="match status" value="2"/>
</dbReference>
<feature type="compositionally biased region" description="Low complexity" evidence="8">
    <location>
        <begin position="1840"/>
        <end position="1850"/>
    </location>
</feature>
<feature type="compositionally biased region" description="Polar residues" evidence="8">
    <location>
        <begin position="261"/>
        <end position="273"/>
    </location>
</feature>
<dbReference type="SMART" id="SM00220">
    <property type="entry name" value="S_TKc"/>
    <property type="match status" value="1"/>
</dbReference>
<dbReference type="InterPro" id="IPR013767">
    <property type="entry name" value="PAS_fold"/>
</dbReference>
<feature type="region of interest" description="Disordered" evidence="8">
    <location>
        <begin position="2621"/>
        <end position="2661"/>
    </location>
</feature>
<feature type="compositionally biased region" description="Gly residues" evidence="8">
    <location>
        <begin position="724"/>
        <end position="735"/>
    </location>
</feature>
<feature type="compositionally biased region" description="Basic and acidic residues" evidence="8">
    <location>
        <begin position="1"/>
        <end position="10"/>
    </location>
</feature>
<dbReference type="Gene3D" id="2.60.120.10">
    <property type="entry name" value="Jelly Rolls"/>
    <property type="match status" value="2"/>
</dbReference>
<gene>
    <name evidence="13" type="ORF">NESM_000579600</name>
</gene>
<feature type="compositionally biased region" description="Low complexity" evidence="8">
    <location>
        <begin position="1718"/>
        <end position="1737"/>
    </location>
</feature>
<evidence type="ECO:0000256" key="3">
    <source>
        <dbReference type="ARBA" id="ARBA00022741"/>
    </source>
</evidence>
<feature type="modified residue" description="4-aspartylphosphate" evidence="6">
    <location>
        <position position="1298"/>
    </location>
</feature>
<comment type="similarity">
    <text evidence="1">Belongs to the protein kinase superfamily. STE Ser/Thr protein kinase family. STE20 subfamily.</text>
</comment>
<dbReference type="FunFam" id="2.60.120.10:FF:000148">
    <property type="entry name" value="Protein kinase A regulatory subunit"/>
    <property type="match status" value="1"/>
</dbReference>
<feature type="compositionally biased region" description="Low complexity" evidence="8">
    <location>
        <begin position="1767"/>
        <end position="1786"/>
    </location>
</feature>
<dbReference type="InterPro" id="IPR014710">
    <property type="entry name" value="RmlC-like_jellyroll"/>
</dbReference>
<feature type="compositionally biased region" description="Low complexity" evidence="8">
    <location>
        <begin position="194"/>
        <end position="205"/>
    </location>
</feature>
<feature type="region of interest" description="Disordered" evidence="8">
    <location>
        <begin position="1076"/>
        <end position="1114"/>
    </location>
</feature>
<dbReference type="InterPro" id="IPR018490">
    <property type="entry name" value="cNMP-bd_dom_sf"/>
</dbReference>
<feature type="domain" description="Cyclic nucleotide-binding" evidence="10">
    <location>
        <begin position="544"/>
        <end position="664"/>
    </location>
</feature>
<evidence type="ECO:0000256" key="7">
    <source>
        <dbReference type="PROSITE-ProRule" id="PRU10141"/>
    </source>
</evidence>
<feature type="domain" description="Protein kinase" evidence="9">
    <location>
        <begin position="1393"/>
        <end position="1661"/>
    </location>
</feature>
<evidence type="ECO:0000259" key="10">
    <source>
        <dbReference type="PROSITE" id="PS50042"/>
    </source>
</evidence>
<dbReference type="PROSITE" id="PS50011">
    <property type="entry name" value="PROTEIN_KINASE_DOM"/>
    <property type="match status" value="1"/>
</dbReference>
<feature type="region of interest" description="Disordered" evidence="8">
    <location>
        <begin position="336"/>
        <end position="360"/>
    </location>
</feature>
<evidence type="ECO:0000313" key="14">
    <source>
        <dbReference type="Proteomes" id="UP001430356"/>
    </source>
</evidence>
<keyword evidence="14" id="KW-1185">Reference proteome</keyword>
<dbReference type="GO" id="GO:0004672">
    <property type="term" value="F:protein kinase activity"/>
    <property type="evidence" value="ECO:0007669"/>
    <property type="project" value="InterPro"/>
</dbReference>
<feature type="domain" description="Response regulatory" evidence="11">
    <location>
        <begin position="1251"/>
        <end position="1365"/>
    </location>
</feature>
<feature type="compositionally biased region" description="Basic and acidic residues" evidence="8">
    <location>
        <begin position="1815"/>
        <end position="1826"/>
    </location>
</feature>
<feature type="region of interest" description="Disordered" evidence="8">
    <location>
        <begin position="2858"/>
        <end position="2878"/>
    </location>
</feature>
<feature type="binding site" evidence="7">
    <location>
        <position position="1422"/>
    </location>
    <ligand>
        <name>ATP</name>
        <dbReference type="ChEBI" id="CHEBI:30616"/>
    </ligand>
</feature>
<reference evidence="13 14" key="1">
    <citation type="journal article" date="2021" name="MBio">
        <title>A New Model Trypanosomatid, Novymonas esmeraldas: Genomic Perception of Its 'Candidatus Pandoraea novymonadis' Endosymbiont.</title>
        <authorList>
            <person name="Zakharova A."/>
            <person name="Saura A."/>
            <person name="Butenko A."/>
            <person name="Podesvova L."/>
            <person name="Warmusova S."/>
            <person name="Kostygov A.Y."/>
            <person name="Nenarokova A."/>
            <person name="Lukes J."/>
            <person name="Opperdoes F.R."/>
            <person name="Yurchenko V."/>
        </authorList>
    </citation>
    <scope>NUCLEOTIDE SEQUENCE [LARGE SCALE GENOMIC DNA]</scope>
    <source>
        <strain evidence="13 14">E262AT.01</strain>
    </source>
</reference>
<dbReference type="InterPro" id="IPR035965">
    <property type="entry name" value="PAS-like_dom_sf"/>
</dbReference>
<evidence type="ECO:0000259" key="11">
    <source>
        <dbReference type="PROSITE" id="PS50110"/>
    </source>
</evidence>
<accession>A0AAW0EQE4</accession>
<dbReference type="InterPro" id="IPR001789">
    <property type="entry name" value="Sig_transdc_resp-reg_receiver"/>
</dbReference>
<feature type="compositionally biased region" description="Low complexity" evidence="8">
    <location>
        <begin position="1957"/>
        <end position="1966"/>
    </location>
</feature>
<dbReference type="InterPro" id="IPR047173">
    <property type="entry name" value="STRAD_A/B-like"/>
</dbReference>
<feature type="compositionally biased region" description="Low complexity" evidence="8">
    <location>
        <begin position="1077"/>
        <end position="1086"/>
    </location>
</feature>
<keyword evidence="3 7" id="KW-0547">Nucleotide-binding</keyword>
<evidence type="ECO:0000259" key="12">
    <source>
        <dbReference type="PROSITE" id="PS50112"/>
    </source>
</evidence>
<feature type="region of interest" description="Disordered" evidence="8">
    <location>
        <begin position="724"/>
        <end position="756"/>
    </location>
</feature>
<dbReference type="GO" id="GO:0005524">
    <property type="term" value="F:ATP binding"/>
    <property type="evidence" value="ECO:0007669"/>
    <property type="project" value="UniProtKB-UniRule"/>
</dbReference>
<feature type="compositionally biased region" description="Acidic residues" evidence="8">
    <location>
        <begin position="1087"/>
        <end position="1105"/>
    </location>
</feature>
<feature type="region of interest" description="Disordered" evidence="8">
    <location>
        <begin position="2038"/>
        <end position="2083"/>
    </location>
</feature>
<dbReference type="Gene3D" id="3.30.450.20">
    <property type="entry name" value="PAS domain"/>
    <property type="match status" value="1"/>
</dbReference>
<feature type="domain" description="Cyclic nucleotide-binding" evidence="10">
    <location>
        <begin position="424"/>
        <end position="541"/>
    </location>
</feature>
<evidence type="ECO:0000256" key="5">
    <source>
        <dbReference type="ARBA" id="ARBA00022992"/>
    </source>
</evidence>
<dbReference type="SMART" id="SM00091">
    <property type="entry name" value="PAS"/>
    <property type="match status" value="1"/>
</dbReference>
<dbReference type="PROSITE" id="PS50042">
    <property type="entry name" value="CNMP_BINDING_3"/>
    <property type="match status" value="2"/>
</dbReference>
<keyword evidence="2" id="KW-0140">cGMP</keyword>
<dbReference type="InterPro" id="IPR000719">
    <property type="entry name" value="Prot_kinase_dom"/>
</dbReference>
<dbReference type="CDD" id="cd00130">
    <property type="entry name" value="PAS"/>
    <property type="match status" value="1"/>
</dbReference>
<feature type="region of interest" description="Disordered" evidence="8">
    <location>
        <begin position="193"/>
        <end position="241"/>
    </location>
</feature>
<dbReference type="Proteomes" id="UP001430356">
    <property type="component" value="Unassembled WGS sequence"/>
</dbReference>
<feature type="compositionally biased region" description="Polar residues" evidence="8">
    <location>
        <begin position="206"/>
        <end position="216"/>
    </location>
</feature>
<dbReference type="Pfam" id="PF00069">
    <property type="entry name" value="Pkinase"/>
    <property type="match status" value="1"/>
</dbReference>
<dbReference type="Gene3D" id="1.10.510.10">
    <property type="entry name" value="Transferase(Phosphotransferase) domain 1"/>
    <property type="match status" value="1"/>
</dbReference>
<dbReference type="InterPro" id="IPR011009">
    <property type="entry name" value="Kinase-like_dom_sf"/>
</dbReference>
<feature type="compositionally biased region" description="Low complexity" evidence="8">
    <location>
        <begin position="1974"/>
        <end position="2010"/>
    </location>
</feature>
<evidence type="ECO:0000313" key="13">
    <source>
        <dbReference type="EMBL" id="KAK7196423.1"/>
    </source>
</evidence>
<feature type="region of interest" description="Disordered" evidence="8">
    <location>
        <begin position="2461"/>
        <end position="2482"/>
    </location>
</feature>
<keyword evidence="13" id="KW-0808">Transferase</keyword>
<keyword evidence="4 7" id="KW-0067">ATP-binding</keyword>
<feature type="region of interest" description="Disordered" evidence="8">
    <location>
        <begin position="2564"/>
        <end position="2597"/>
    </location>
</feature>
<protein>
    <submittedName>
        <fullName evidence="13">Protein kinase</fullName>
    </submittedName>
</protein>
<feature type="compositionally biased region" description="Polar residues" evidence="8">
    <location>
        <begin position="2196"/>
        <end position="2207"/>
    </location>
</feature>
<sequence>MDAGGRRHSGESSSKGDAAGDTVNVPPLLRADAPVLDAQNPNASTSLGGTAAAPLPPLAPLPTTVRIVPTLLPAAAAAAAAVLGMTASSPATAAAAVPALLAGSSITSPSSVAVPPTGRAVHDVDAAAAEEAEVEEEGETFLTNGSIALAEFTSLLKPTENNSFLKEHIIHLLRDVDTEETLVRIARTLESHEVSTTAVDVSSTTWAGSSREANTFATASQSTTVSSATQRRRSSAASRRDATGFGALAGLSFLHSRRRATSASAQDSPSSAHPSEDVSSQHRSTRGLGGPMDASSNSRSSFGGTREAEEGGRRLSKPPAVDPLSALMATNASQLSETTTALRDDPLLREAPQLPTAVRSEGRRVAVSAAPCMPPPDLGSTALASSTTAAAAAAAAAELPPLRVVSKSVAEEQQLRRLLRRCHTFSSLEADTLEVVVKAMEKEVHGAGTAILEQGHDTTEKLYLVGEGTCEAIKNGKSLGPLQPGGTFGELELMYKQAKCAATIRCVTRCVFFTLDEASYHRVVMTGSLQKRQKFEKLTMNVPFLRCLPAFERMKIAEALETRVYKRGKTIIRFGSPGNYMHCIVEGEVKVIGRNSGRRVEVVRLRDGDVVGELEFLFNHLTVADVVATSREVRTACISREHFELILGPIQERLKEFVATSATYEKYYVSEVADESVRSELSRIESSRKHRRIASRDMGASIMDTDPRGEVLLSAPLALLRGKGGGGSGGGGGSQGNDLAPRRRQAALRTAAGGSSGASVASTAAVVDDAARGSAQLPQALLRFPFAPITGTATAVLALREDGLVVHWNAVLAKLTSYSAEEAVGQNIYSFLLSEREQHCMYKAISTARTYAGEAEAFMARPSTKAIHVTLARSDGLTKTTIRLFIVPPVVAAGGDTAEVVLGFGEEVREGPQTMLEQPQWLSSQIRAILADGTQTFEERLEGIAETLNNFESTYRAMTVSTERLRVVNVRQMMGHVLMDFGSECVSRGVSVRQRFDALPSERAYLDADLLPECLRYAMQLCLRYSDAAGGVITLMITVTEKNGLEFLVINFNLSGDGMPAEIVKFFDSPLNHHGDSGTTTASGDAAAEDDDSDDDSDSDDESDGDSSMALRHSLRPRLRRKLRRVQRAVEQQGGTLRMLRTPHDSNIAFLIPFMPAGEQDVENASIEETLDTLVGSASASASLAGMTGGLGGGGGGGGDARSASLLPGDHCEAPGSVSLSNTPAAEASGALNVSGGAAAAAAGQPCFSYTTCLAEDTPAHRIMLSSFLWERHHAVLTAFTFADVTRLVGVADILVIDLQQSAITSLSDLDPITRLRELLRHMAVVITSTSFDLVSSDTYAAAGFITLKKPCTPVQAMKALRRAEERSAVVKLERMRIEQTRETLARNSRGAWRHGALLGKGSFGEVYEAFDVLTGGKMAVKQMRLGHNDAKVEQFVQEISTMCNLQHPNIIHYFYCEESKEQKVIRVFMEFAGGGTLQSLLKRKGKLEYVELRALLRDVVEGLAYIHSQHYVHADIKTANVLLSSDGKGKIGDFGTARTVREGELLYVMQGSPLYMSPECMSAGETDDDGDKVGYSFPSDIWSLGCVAMEMATNRPPFAHIKSIKGPAGLTNFVTSLTDVPDLSPLFKCHPSIVEFVSACLNPDPSQRATANELLQLSLFSESTHGDRNSAVKALKRAQLLHVLNKFVAFQEPKEADERERRRNRFNVRRRASDFFGSSGSSSSSSSNSNSVSCSSRQASEFPLGKAPPPPAAGEAVASSERRRGTTGTTAAEAKAAAAAATAAAGEDRNCSDSDVPRRSGTAAHTGDDGLPCRPRDGAPTEAHEAASTFTRYLRKWDSSSSSSSSSSSPATSRPQPVAATNAARGGANANEAQQATPRHRDPASRPPRSGGDGGGGGGAADAEPEARDPAAAAAADAYDLSPTPKKRSTTRSRPAAPPEPARRRHRHHQRDRDSTTTTSNTTNSGEDAFFASSSSSSDSSSSGSSSSSSSSSGGARQHRGGAAPSKAAAVRATAAAAVHATSFPGRRRNVTLDETGNIVPFPHVPSTGSAATLPHTRGGEHRDSASSVSPSERRARGAGGGAAAAASADVAAPSQVAFSAFSDHTAHAFSPASGAGLANTSFAPAPGNLSFFNYSFNKNISFMGANMDDVLNSAANDFLNHLVATSHASNAPGIETASSAGSPVRVPPRAARSGSAQSQLTLSSNREADGAPTVATPLAAARDEDGDGDGSPSRRRDWSVSRSPSARNPLDARGPADPAQQRDGDGSGVQQRSGTTSPRPQTPRPRPPPLPLGAAPVAAATTSRTTFPISSRLGSASGTSDDATTSRDDSVPLVGAAAPTPRRRRVRPPITNQSFFVVEDRVALPMSGASHATSVPPFATSGTGTAVSAARVSFATLSSVTSTVDGGGGGGGHEGSGAVGGSLLQQHFSNVAVVAPPPAFSTFAHGGARAVWLQRRRHGPGSALSGAARSSTSQSRLPARMSNDGSVYLMAVDGRAGDDHAPRRAAGAAVDLEEGKASTDDGCEELASAAFGSVRSVLSQQSSTQSASCLTTEVLSTAHEQALRRRRLGSGGAVGEGPRRSAEAADAGPFSSLTTDPESPLFTYLQRINQSLQDVSLQLRGRRRQQQQQQRWSGGGGGGAGGTVVGVLESFDHGPSSTSVMTVRATPPLSTAPSATLYASLNSALLFLPASTSTSTDTAGATTAAHRHTTAAAAAAAASAGLPRPLSSRPPSVSPPPATKASRAVAPCTRASMPPTTQRSNPLWPTEDDDDDDSVAAAAGGAERDAVAAHPLRHYPSLATSDTPLSSSASGNAASSAGGDVDNNMDDAEKGDVGALLRKVLRRVDQLLEEVSHLSVPTTAASSPLVPPAATVAQTS</sequence>
<dbReference type="PROSITE" id="PS50110">
    <property type="entry name" value="RESPONSE_REGULATORY"/>
    <property type="match status" value="1"/>
</dbReference>